<evidence type="ECO:0000256" key="1">
    <source>
        <dbReference type="ARBA" id="ARBA00004613"/>
    </source>
</evidence>
<name>C9RBY7_AMMDK</name>
<dbReference type="SUPFAM" id="SSF88713">
    <property type="entry name" value="Glycoside hydrolase/deacetylase"/>
    <property type="match status" value="1"/>
</dbReference>
<dbReference type="EMBL" id="CP001785">
    <property type="protein sequence ID" value="ACX51764.1"/>
    <property type="molecule type" value="Genomic_DNA"/>
</dbReference>
<evidence type="ECO:0000256" key="4">
    <source>
        <dbReference type="SAM" id="Phobius"/>
    </source>
</evidence>
<keyword evidence="4" id="KW-1133">Transmembrane helix</keyword>
<proteinExistence type="predicted"/>
<dbReference type="CDD" id="cd10969">
    <property type="entry name" value="CE4_Ecf1_like_5s"/>
    <property type="match status" value="1"/>
</dbReference>
<protein>
    <submittedName>
        <fullName evidence="6">Polysaccharide deacetylase</fullName>
    </submittedName>
</protein>
<dbReference type="Gene3D" id="3.20.20.370">
    <property type="entry name" value="Glycoside hydrolase/deacetylase"/>
    <property type="match status" value="1"/>
</dbReference>
<dbReference type="PROSITE" id="PS51677">
    <property type="entry name" value="NODB"/>
    <property type="match status" value="1"/>
</dbReference>
<reference evidence="6 7" key="1">
    <citation type="submission" date="2009-10" db="EMBL/GenBank/DDBJ databases">
        <title>Complete sequence of chromosome of Ammonifex degensii KC4.</title>
        <authorList>
            <consortium name="US DOE Joint Genome Institute"/>
            <person name="Kerfeld C."/>
            <person name="Goodner B."/>
            <person name="Huber H."/>
            <person name="Stetter K."/>
            <person name="Lucas S."/>
            <person name="Copeland A."/>
            <person name="Lapidus A."/>
            <person name="Glavina del Rio T."/>
            <person name="Dalin E."/>
            <person name="Tice H."/>
            <person name="Bruce D."/>
            <person name="Goodwin L."/>
            <person name="Pitluck S."/>
            <person name="Saunders E."/>
            <person name="Brettin T."/>
            <person name="Detter J.C."/>
            <person name="Han C."/>
            <person name="Larimer F."/>
            <person name="Land M."/>
            <person name="Hauser L."/>
            <person name="Kyrpides N."/>
            <person name="Ovchinnikova G."/>
            <person name="Richardson P."/>
        </authorList>
    </citation>
    <scope>NUCLEOTIDE SEQUENCE [LARGE SCALE GENOMIC DNA]</scope>
    <source>
        <strain evidence="7">DSM 10501 / KC4</strain>
    </source>
</reference>
<dbReference type="eggNOG" id="COG0726">
    <property type="taxonomic scope" value="Bacteria"/>
</dbReference>
<feature type="region of interest" description="Disordered" evidence="3">
    <location>
        <begin position="347"/>
        <end position="373"/>
    </location>
</feature>
<dbReference type="PANTHER" id="PTHR34216">
    <property type="match status" value="1"/>
</dbReference>
<gene>
    <name evidence="6" type="ordered locus">Adeg_0616</name>
</gene>
<evidence type="ECO:0000256" key="3">
    <source>
        <dbReference type="SAM" id="MobiDB-lite"/>
    </source>
</evidence>
<dbReference type="Proteomes" id="UP000002620">
    <property type="component" value="Chromosome"/>
</dbReference>
<dbReference type="PANTHER" id="PTHR34216:SF3">
    <property type="entry name" value="POLY-BETA-1,6-N-ACETYL-D-GLUCOSAMINE N-DEACETYLASE"/>
    <property type="match status" value="1"/>
</dbReference>
<evidence type="ECO:0000313" key="7">
    <source>
        <dbReference type="Proteomes" id="UP000002620"/>
    </source>
</evidence>
<accession>C9RBY7</accession>
<dbReference type="KEGG" id="adg:Adeg_0616"/>
<dbReference type="InterPro" id="IPR002509">
    <property type="entry name" value="NODB_dom"/>
</dbReference>
<evidence type="ECO:0000313" key="6">
    <source>
        <dbReference type="EMBL" id="ACX51764.1"/>
    </source>
</evidence>
<keyword evidence="7" id="KW-1185">Reference proteome</keyword>
<dbReference type="GO" id="GO:0005576">
    <property type="term" value="C:extracellular region"/>
    <property type="evidence" value="ECO:0007669"/>
    <property type="project" value="UniProtKB-SubCell"/>
</dbReference>
<organism evidence="6 7">
    <name type="scientific">Ammonifex degensii (strain DSM 10501 / KC4)</name>
    <dbReference type="NCBI Taxonomy" id="429009"/>
    <lineage>
        <taxon>Bacteria</taxon>
        <taxon>Bacillati</taxon>
        <taxon>Bacillota</taxon>
        <taxon>Clostridia</taxon>
        <taxon>Thermoanaerobacterales</taxon>
        <taxon>Thermoanaerobacteraceae</taxon>
        <taxon>Ammonifex</taxon>
    </lineage>
</organism>
<dbReference type="InterPro" id="IPR051398">
    <property type="entry name" value="Polysacch_Deacetylase"/>
</dbReference>
<keyword evidence="4" id="KW-0812">Transmembrane</keyword>
<evidence type="ECO:0000256" key="2">
    <source>
        <dbReference type="ARBA" id="ARBA00022729"/>
    </source>
</evidence>
<dbReference type="AlphaFoldDB" id="C9RBY7"/>
<feature type="transmembrane region" description="Helical" evidence="4">
    <location>
        <begin position="30"/>
        <end position="52"/>
    </location>
</feature>
<dbReference type="GO" id="GO:0016810">
    <property type="term" value="F:hydrolase activity, acting on carbon-nitrogen (but not peptide) bonds"/>
    <property type="evidence" value="ECO:0007669"/>
    <property type="project" value="InterPro"/>
</dbReference>
<dbReference type="InterPro" id="IPR011330">
    <property type="entry name" value="Glyco_hydro/deAcase_b/a-brl"/>
</dbReference>
<keyword evidence="4" id="KW-0472">Membrane</keyword>
<evidence type="ECO:0000259" key="5">
    <source>
        <dbReference type="PROSITE" id="PS51677"/>
    </source>
</evidence>
<dbReference type="Pfam" id="PF01522">
    <property type="entry name" value="Polysacc_deac_1"/>
    <property type="match status" value="1"/>
</dbReference>
<sequence>MALALRMNFLRTKASGEKGVSSEVKAALKIPLGLLVLLGVGIGVTVYSGHLLGNKVPKPMPVARAKETTAPSLALSPAPPRFDVPVYYRDKVVALMFHNIDPTYQGRGTITPETFEADVKALVEKGYNVITAEQLVSFLEGKTQVPPNAVVITFDDGYKGTYLYAFPVLEKYRVPATVFLIGSFINHHPNFLTWEEVREMARSGLVTFGGHTYDLHKGVPIDPHTTSPATVARIYDFQMGKSETAEAYHARVLEDSLKEQELFRQEIGKTSPFFAYPYGAYTPELDRALKEAGYSYFFTTLHGANCYGQDPHHIFRINAGAPWITPEKLLQEIRAAALGTSGPRKFPPNYIPKWTQKPIKSSQSHRQPKVRRG</sequence>
<dbReference type="STRING" id="429009.Adeg_0616"/>
<keyword evidence="2" id="KW-0732">Signal</keyword>
<dbReference type="OrthoDB" id="9778320at2"/>
<dbReference type="HOGENOM" id="CLU_030024_2_1_9"/>
<feature type="domain" description="NodB homology" evidence="5">
    <location>
        <begin position="148"/>
        <end position="373"/>
    </location>
</feature>
<comment type="subcellular location">
    <subcellularLocation>
        <location evidence="1">Secreted</location>
    </subcellularLocation>
</comment>
<dbReference type="GO" id="GO:0005975">
    <property type="term" value="P:carbohydrate metabolic process"/>
    <property type="evidence" value="ECO:0007669"/>
    <property type="project" value="InterPro"/>
</dbReference>